<accession>J4I0U7</accession>
<gene>
    <name evidence="2" type="ORF">FIBRA_07531</name>
</gene>
<dbReference type="STRING" id="599839.J4I0U7"/>
<feature type="region of interest" description="Disordered" evidence="1">
    <location>
        <begin position="101"/>
        <end position="120"/>
    </location>
</feature>
<name>J4I0U7_9APHY</name>
<feature type="region of interest" description="Disordered" evidence="1">
    <location>
        <begin position="1"/>
        <end position="20"/>
    </location>
</feature>
<feature type="region of interest" description="Disordered" evidence="1">
    <location>
        <begin position="141"/>
        <end position="226"/>
    </location>
</feature>
<dbReference type="OrthoDB" id="2590867at2759"/>
<dbReference type="Proteomes" id="UP000006352">
    <property type="component" value="Unassembled WGS sequence"/>
</dbReference>
<dbReference type="GeneID" id="24100228"/>
<evidence type="ECO:0000313" key="2">
    <source>
        <dbReference type="EMBL" id="CCM05317.1"/>
    </source>
</evidence>
<evidence type="ECO:0000256" key="1">
    <source>
        <dbReference type="SAM" id="MobiDB-lite"/>
    </source>
</evidence>
<keyword evidence="3" id="KW-1185">Reference proteome</keyword>
<organism evidence="2 3">
    <name type="scientific">Fibroporia radiculosa</name>
    <dbReference type="NCBI Taxonomy" id="599839"/>
    <lineage>
        <taxon>Eukaryota</taxon>
        <taxon>Fungi</taxon>
        <taxon>Dikarya</taxon>
        <taxon>Basidiomycota</taxon>
        <taxon>Agaricomycotina</taxon>
        <taxon>Agaricomycetes</taxon>
        <taxon>Polyporales</taxon>
        <taxon>Fibroporiaceae</taxon>
        <taxon>Fibroporia</taxon>
    </lineage>
</organism>
<sequence>MTSNTTGTGTTGGGGSASIGQTIKGTAQVIHGMGEKVRGGFLGIVDGPGAGSTHPVAAQGQMETEKGFAALRGTGNTSNTAAAGAGYGAAANRGPTGAPGVGTDYGSAAPGPGGAAGTQYGEGTANTGTYAPSGAGGAPGLNAGAGGGTRGAMPQEQYQDAYQSQTGPAPTSHGGVGVGRNNAGFQGDYGGPQGQTAPQRGGAGPMPDYANSGPGTGAASGGPRRL</sequence>
<dbReference type="HOGENOM" id="CLU_1152195_0_0_1"/>
<feature type="compositionally biased region" description="Polar residues" evidence="1">
    <location>
        <begin position="156"/>
        <end position="169"/>
    </location>
</feature>
<dbReference type="RefSeq" id="XP_012184600.1">
    <property type="nucleotide sequence ID" value="XM_012329210.1"/>
</dbReference>
<protein>
    <submittedName>
        <fullName evidence="2">Uncharacterized protein</fullName>
    </submittedName>
</protein>
<proteinExistence type="predicted"/>
<dbReference type="EMBL" id="HE797185">
    <property type="protein sequence ID" value="CCM05317.1"/>
    <property type="molecule type" value="Genomic_DNA"/>
</dbReference>
<dbReference type="InParanoid" id="J4I0U7"/>
<feature type="compositionally biased region" description="Gly residues" evidence="1">
    <location>
        <begin position="141"/>
        <end position="150"/>
    </location>
</feature>
<reference evidence="2 3" key="1">
    <citation type="journal article" date="2012" name="Appl. Environ. Microbiol.">
        <title>Short-read sequencing for genomic analysis of the brown rot fungus Fibroporia radiculosa.</title>
        <authorList>
            <person name="Tang J.D."/>
            <person name="Perkins A.D."/>
            <person name="Sonstegard T.S."/>
            <person name="Schroeder S.G."/>
            <person name="Burgess S.C."/>
            <person name="Diehl S.V."/>
        </authorList>
    </citation>
    <scope>NUCLEOTIDE SEQUENCE [LARGE SCALE GENOMIC DNA]</scope>
    <source>
        <strain evidence="2 3">TFFH 294</strain>
    </source>
</reference>
<evidence type="ECO:0000313" key="3">
    <source>
        <dbReference type="Proteomes" id="UP000006352"/>
    </source>
</evidence>
<dbReference type="AlphaFoldDB" id="J4I0U7"/>